<gene>
    <name evidence="2" type="ORF">BED41_12320</name>
</gene>
<protein>
    <submittedName>
        <fullName evidence="2">Branched-chain amino acid dehydrogenase</fullName>
    </submittedName>
</protein>
<proteinExistence type="predicted"/>
<evidence type="ECO:0000256" key="1">
    <source>
        <dbReference type="ARBA" id="ARBA00022679"/>
    </source>
</evidence>
<dbReference type="Proteomes" id="UP000093044">
    <property type="component" value="Chromosome"/>
</dbReference>
<dbReference type="STRING" id="1197717.BED41_12320"/>
<name>A0A1B2I745_9BACT</name>
<keyword evidence="1" id="KW-0808">Transferase</keyword>
<sequence>MAKPFIKPVITPREAAAYAAPGKSLMVGGFNYGGAPYTIIEALCDSGVKDIDLICVDTSYFQTKVPGPVGVARLVTNGQLRSLVASHIGLNKKTQELYTSGKLKIELIPMGTFVERIRAGGAGLGGILTPTGVDTVYEEGRETVELDGRRYILERPLRADTAFIRAYKADAAGNLVYYGTNRNFNPTMATAATRVVAEVDEVVPLGEIDPNNVVTPGIFIDALVLKGDGEYASRT</sequence>
<dbReference type="InterPro" id="IPR004165">
    <property type="entry name" value="CoA_trans_fam_I"/>
</dbReference>
<dbReference type="EMBL" id="CP016757">
    <property type="protein sequence ID" value="ANZ45798.1"/>
    <property type="molecule type" value="Genomic_DNA"/>
</dbReference>
<dbReference type="PANTHER" id="PTHR13707">
    <property type="entry name" value="KETOACID-COENZYME A TRANSFERASE"/>
    <property type="match status" value="1"/>
</dbReference>
<dbReference type="PANTHER" id="PTHR13707:SF60">
    <property type="entry name" value="ACETATE COA-TRANSFERASE SUBUNIT ALPHA"/>
    <property type="match status" value="1"/>
</dbReference>
<keyword evidence="3" id="KW-1185">Reference proteome</keyword>
<dbReference type="SMART" id="SM00882">
    <property type="entry name" value="CoA_trans"/>
    <property type="match status" value="1"/>
</dbReference>
<reference evidence="2" key="1">
    <citation type="submission" date="2016-08" db="EMBL/GenBank/DDBJ databases">
        <title>Complete genome of Cloacibacillus porcorum.</title>
        <authorList>
            <person name="Looft T."/>
            <person name="Bayles D.O."/>
            <person name="Alt D.P."/>
        </authorList>
    </citation>
    <scope>NUCLEOTIDE SEQUENCE [LARGE SCALE GENOMIC DNA]</scope>
    <source>
        <strain evidence="2">CL-84</strain>
    </source>
</reference>
<evidence type="ECO:0000313" key="3">
    <source>
        <dbReference type="Proteomes" id="UP000093044"/>
    </source>
</evidence>
<dbReference type="InterPro" id="IPR037171">
    <property type="entry name" value="NagB/RpiA_transferase-like"/>
</dbReference>
<dbReference type="AlphaFoldDB" id="A0A1B2I745"/>
<dbReference type="KEGG" id="cpor:BED41_12320"/>
<dbReference type="RefSeq" id="WP_066746769.1">
    <property type="nucleotide sequence ID" value="NZ_CALCLR010000078.1"/>
</dbReference>
<dbReference type="Pfam" id="PF01144">
    <property type="entry name" value="CoA_trans"/>
    <property type="match status" value="1"/>
</dbReference>
<organism evidence="2 3">
    <name type="scientific">Cloacibacillus porcorum</name>
    <dbReference type="NCBI Taxonomy" id="1197717"/>
    <lineage>
        <taxon>Bacteria</taxon>
        <taxon>Thermotogati</taxon>
        <taxon>Synergistota</taxon>
        <taxon>Synergistia</taxon>
        <taxon>Synergistales</taxon>
        <taxon>Synergistaceae</taxon>
        <taxon>Cloacibacillus</taxon>
    </lineage>
</organism>
<dbReference type="GeneID" id="83058632"/>
<dbReference type="NCBIfam" id="TIGR02429">
    <property type="entry name" value="pcaI_scoA_fam"/>
    <property type="match status" value="1"/>
</dbReference>
<dbReference type="InterPro" id="IPR012792">
    <property type="entry name" value="3-oxoacid_CoA-transf_A"/>
</dbReference>
<dbReference type="GO" id="GO:0008410">
    <property type="term" value="F:CoA-transferase activity"/>
    <property type="evidence" value="ECO:0007669"/>
    <property type="project" value="InterPro"/>
</dbReference>
<dbReference type="SUPFAM" id="SSF100950">
    <property type="entry name" value="NagB/RpiA/CoA transferase-like"/>
    <property type="match status" value="1"/>
</dbReference>
<evidence type="ECO:0000313" key="2">
    <source>
        <dbReference type="EMBL" id="ANZ45798.1"/>
    </source>
</evidence>
<dbReference type="OrthoDB" id="9777193at2"/>
<dbReference type="Gene3D" id="3.40.1080.10">
    <property type="entry name" value="Glutaconate Coenzyme A-transferase"/>
    <property type="match status" value="1"/>
</dbReference>
<accession>A0A1B2I745</accession>